<feature type="transmembrane region" description="Helical" evidence="1">
    <location>
        <begin position="103"/>
        <end position="124"/>
    </location>
</feature>
<keyword evidence="1" id="KW-1133">Transmembrane helix</keyword>
<gene>
    <name evidence="2" type="ORF">CCAM_LOCUS34221</name>
</gene>
<keyword evidence="1" id="KW-0472">Membrane</keyword>
<evidence type="ECO:0000313" key="2">
    <source>
        <dbReference type="EMBL" id="VFQ92445.1"/>
    </source>
</evidence>
<dbReference type="EMBL" id="OOIL02004569">
    <property type="protein sequence ID" value="VFQ92445.1"/>
    <property type="molecule type" value="Genomic_DNA"/>
</dbReference>
<dbReference type="PANTHER" id="PTHR33659">
    <property type="entry name" value="PROTEIN, PUTATIVE-RELATED-RELATED"/>
    <property type="match status" value="1"/>
</dbReference>
<evidence type="ECO:0000313" key="3">
    <source>
        <dbReference type="Proteomes" id="UP000595140"/>
    </source>
</evidence>
<sequence>MQQYMLTAPFGVSQFTRIHPPPPPINTHLSPSLFLIGTLKTITSLRFSPSSEEEIASHPSKKMAQFTIAKAFLIAAVLAVFSAVASAQPVSAPAPAPVTGSAFASPISAVVIVGSLLLSVSALLRH</sequence>
<dbReference type="Proteomes" id="UP000595140">
    <property type="component" value="Unassembled WGS sequence"/>
</dbReference>
<organism evidence="2 3">
    <name type="scientific">Cuscuta campestris</name>
    <dbReference type="NCBI Taxonomy" id="132261"/>
    <lineage>
        <taxon>Eukaryota</taxon>
        <taxon>Viridiplantae</taxon>
        <taxon>Streptophyta</taxon>
        <taxon>Embryophyta</taxon>
        <taxon>Tracheophyta</taxon>
        <taxon>Spermatophyta</taxon>
        <taxon>Magnoliopsida</taxon>
        <taxon>eudicotyledons</taxon>
        <taxon>Gunneridae</taxon>
        <taxon>Pentapetalae</taxon>
        <taxon>asterids</taxon>
        <taxon>lamiids</taxon>
        <taxon>Solanales</taxon>
        <taxon>Convolvulaceae</taxon>
        <taxon>Cuscuteae</taxon>
        <taxon>Cuscuta</taxon>
        <taxon>Cuscuta subgen. Grammica</taxon>
        <taxon>Cuscuta sect. Cleistogrammica</taxon>
    </lineage>
</organism>
<protein>
    <submittedName>
        <fullName evidence="2">Uncharacterized protein</fullName>
    </submittedName>
</protein>
<dbReference type="PANTHER" id="PTHR33659:SF11">
    <property type="entry name" value="TRANSMEMBRANE PROTEIN"/>
    <property type="match status" value="1"/>
</dbReference>
<evidence type="ECO:0000256" key="1">
    <source>
        <dbReference type="SAM" id="Phobius"/>
    </source>
</evidence>
<reference evidence="2 3" key="1">
    <citation type="submission" date="2018-04" db="EMBL/GenBank/DDBJ databases">
        <authorList>
            <person name="Vogel A."/>
        </authorList>
    </citation>
    <scope>NUCLEOTIDE SEQUENCE [LARGE SCALE GENOMIC DNA]</scope>
</reference>
<proteinExistence type="predicted"/>
<accession>A0A484MU07</accession>
<keyword evidence="3" id="KW-1185">Reference proteome</keyword>
<name>A0A484MU07_9ASTE</name>
<keyword evidence="1" id="KW-0812">Transmembrane</keyword>
<feature type="transmembrane region" description="Helical" evidence="1">
    <location>
        <begin position="71"/>
        <end position="91"/>
    </location>
</feature>
<dbReference type="AlphaFoldDB" id="A0A484MU07"/>